<dbReference type="InterPro" id="IPR007372">
    <property type="entry name" value="Lipid/polyisoprenoid-bd_YceI"/>
</dbReference>
<reference evidence="2 3" key="1">
    <citation type="submission" date="2019-04" db="EMBL/GenBank/DDBJ databases">
        <title>Pedobacter sp. RP-3-22 sp. nov., isolated from Arctic soil.</title>
        <authorList>
            <person name="Dahal R.H."/>
            <person name="Kim D.-U."/>
        </authorList>
    </citation>
    <scope>NUCLEOTIDE SEQUENCE [LARGE SCALE GENOMIC DNA]</scope>
    <source>
        <strain evidence="2 3">RP-3-22</strain>
    </source>
</reference>
<evidence type="ECO:0000313" key="2">
    <source>
        <dbReference type="EMBL" id="TKC12270.1"/>
    </source>
</evidence>
<dbReference type="Proteomes" id="UP000309488">
    <property type="component" value="Unassembled WGS sequence"/>
</dbReference>
<protein>
    <submittedName>
        <fullName evidence="2">YceI family protein</fullName>
    </submittedName>
</protein>
<dbReference type="RefSeq" id="WP_136838182.1">
    <property type="nucleotide sequence ID" value="NZ_SWBR01000001.1"/>
</dbReference>
<dbReference type="SUPFAM" id="SSF101874">
    <property type="entry name" value="YceI-like"/>
    <property type="match status" value="1"/>
</dbReference>
<proteinExistence type="predicted"/>
<name>A0A4U1CVT8_9SPHI</name>
<dbReference type="InterPro" id="IPR036761">
    <property type="entry name" value="TTHA0802/YceI-like_sf"/>
</dbReference>
<comment type="caution">
    <text evidence="2">The sequence shown here is derived from an EMBL/GenBank/DDBJ whole genome shotgun (WGS) entry which is preliminary data.</text>
</comment>
<accession>A0A4U1CVT8</accession>
<dbReference type="OrthoDB" id="116832at2"/>
<dbReference type="AlphaFoldDB" id="A0A4U1CVT8"/>
<dbReference type="EMBL" id="SWBR01000001">
    <property type="protein sequence ID" value="TKC12270.1"/>
    <property type="molecule type" value="Genomic_DNA"/>
</dbReference>
<sequence>MISINKNKFILLVLVCLTCIYNVNAQTFISRNVKINIFSSTPVEDIKAASNGGNAVLITSTQEIAVQLAIKSLSFDKKLMQEHFNENYMESDKYPLAKFKGNFEPKIDWSKDGEYTVAAKGILSVHGIDQPRTITGKIAIKNGMITLNSNFDVACAAHKIKIPSLVFTKIAEVIKINIQATLTSLK</sequence>
<evidence type="ECO:0000259" key="1">
    <source>
        <dbReference type="Pfam" id="PF04264"/>
    </source>
</evidence>
<dbReference type="Gene3D" id="2.40.128.110">
    <property type="entry name" value="Lipid/polyisoprenoid-binding, YceI-like"/>
    <property type="match status" value="1"/>
</dbReference>
<keyword evidence="3" id="KW-1185">Reference proteome</keyword>
<evidence type="ECO:0000313" key="3">
    <source>
        <dbReference type="Proteomes" id="UP000309488"/>
    </source>
</evidence>
<gene>
    <name evidence="2" type="ORF">FA048_01225</name>
</gene>
<dbReference type="Pfam" id="PF04264">
    <property type="entry name" value="YceI"/>
    <property type="match status" value="1"/>
</dbReference>
<feature type="domain" description="Lipid/polyisoprenoid-binding YceI-like" evidence="1">
    <location>
        <begin position="60"/>
        <end position="181"/>
    </location>
</feature>
<organism evidence="2 3">
    <name type="scientific">Pedobacter polaris</name>
    <dbReference type="NCBI Taxonomy" id="2571273"/>
    <lineage>
        <taxon>Bacteria</taxon>
        <taxon>Pseudomonadati</taxon>
        <taxon>Bacteroidota</taxon>
        <taxon>Sphingobacteriia</taxon>
        <taxon>Sphingobacteriales</taxon>
        <taxon>Sphingobacteriaceae</taxon>
        <taxon>Pedobacter</taxon>
    </lineage>
</organism>